<evidence type="ECO:0000256" key="1">
    <source>
        <dbReference type="ARBA" id="ARBA00004651"/>
    </source>
</evidence>
<dbReference type="InterPro" id="IPR010290">
    <property type="entry name" value="TM_effector"/>
</dbReference>
<evidence type="ECO:0000256" key="8">
    <source>
        <dbReference type="SAM" id="Phobius"/>
    </source>
</evidence>
<dbReference type="GO" id="GO:0005886">
    <property type="term" value="C:plasma membrane"/>
    <property type="evidence" value="ECO:0007669"/>
    <property type="project" value="UniProtKB-SubCell"/>
</dbReference>
<organism evidence="10 11">
    <name type="scientific">Goodfellowiella coeruleoviolacea</name>
    <dbReference type="NCBI Taxonomy" id="334858"/>
    <lineage>
        <taxon>Bacteria</taxon>
        <taxon>Bacillati</taxon>
        <taxon>Actinomycetota</taxon>
        <taxon>Actinomycetes</taxon>
        <taxon>Pseudonocardiales</taxon>
        <taxon>Pseudonocardiaceae</taxon>
        <taxon>Goodfellowiella</taxon>
    </lineage>
</organism>
<dbReference type="Gene3D" id="1.20.1250.20">
    <property type="entry name" value="MFS general substrate transporter like domains"/>
    <property type="match status" value="1"/>
</dbReference>
<dbReference type="Proteomes" id="UP001206128">
    <property type="component" value="Unassembled WGS sequence"/>
</dbReference>
<name>A0AAE3GCV2_9PSEU</name>
<protein>
    <submittedName>
        <fullName evidence="10">Transmembrane secretion effector</fullName>
    </submittedName>
</protein>
<dbReference type="AlphaFoldDB" id="A0AAE3GCV2"/>
<dbReference type="EMBL" id="JAMTCK010000001">
    <property type="protein sequence ID" value="MCP2163828.1"/>
    <property type="molecule type" value="Genomic_DNA"/>
</dbReference>
<keyword evidence="6 8" id="KW-0472">Membrane</keyword>
<keyword evidence="2" id="KW-0813">Transport</keyword>
<evidence type="ECO:0000313" key="10">
    <source>
        <dbReference type="EMBL" id="MCP2163828.1"/>
    </source>
</evidence>
<dbReference type="SUPFAM" id="SSF103473">
    <property type="entry name" value="MFS general substrate transporter"/>
    <property type="match status" value="1"/>
</dbReference>
<evidence type="ECO:0000313" key="11">
    <source>
        <dbReference type="Proteomes" id="UP001206128"/>
    </source>
</evidence>
<feature type="transmembrane region" description="Helical" evidence="8">
    <location>
        <begin position="262"/>
        <end position="282"/>
    </location>
</feature>
<feature type="transmembrane region" description="Helical" evidence="8">
    <location>
        <begin position="356"/>
        <end position="376"/>
    </location>
</feature>
<feature type="compositionally biased region" description="Low complexity" evidence="7">
    <location>
        <begin position="392"/>
        <end position="404"/>
    </location>
</feature>
<evidence type="ECO:0000256" key="6">
    <source>
        <dbReference type="ARBA" id="ARBA00023136"/>
    </source>
</evidence>
<comment type="subcellular location">
    <subcellularLocation>
        <location evidence="1">Cell membrane</location>
        <topology evidence="1">Multi-pass membrane protein</topology>
    </subcellularLocation>
</comment>
<evidence type="ECO:0000256" key="7">
    <source>
        <dbReference type="SAM" id="MobiDB-lite"/>
    </source>
</evidence>
<keyword evidence="5 8" id="KW-1133">Transmembrane helix</keyword>
<proteinExistence type="predicted"/>
<accession>A0AAE3GCV2</accession>
<feature type="transmembrane region" description="Helical" evidence="8">
    <location>
        <begin position="288"/>
        <end position="308"/>
    </location>
</feature>
<reference evidence="10" key="1">
    <citation type="submission" date="2022-06" db="EMBL/GenBank/DDBJ databases">
        <title>Genomic Encyclopedia of Archaeal and Bacterial Type Strains, Phase II (KMG-II): from individual species to whole genera.</title>
        <authorList>
            <person name="Goeker M."/>
        </authorList>
    </citation>
    <scope>NUCLEOTIDE SEQUENCE</scope>
    <source>
        <strain evidence="10">DSM 43935</strain>
    </source>
</reference>
<feature type="transmembrane region" description="Helical" evidence="8">
    <location>
        <begin position="192"/>
        <end position="215"/>
    </location>
</feature>
<evidence type="ECO:0000256" key="2">
    <source>
        <dbReference type="ARBA" id="ARBA00022448"/>
    </source>
</evidence>
<keyword evidence="3" id="KW-1003">Cell membrane</keyword>
<dbReference type="PANTHER" id="PTHR23513:SF6">
    <property type="entry name" value="MAJOR FACILITATOR SUPERFAMILY ASSOCIATED DOMAIN-CONTAINING PROTEIN"/>
    <property type="match status" value="1"/>
</dbReference>
<dbReference type="InterPro" id="IPR020846">
    <property type="entry name" value="MFS_dom"/>
</dbReference>
<dbReference type="Pfam" id="PF05977">
    <property type="entry name" value="MFS_3"/>
    <property type="match status" value="1"/>
</dbReference>
<comment type="caution">
    <text evidence="10">The sequence shown here is derived from an EMBL/GenBank/DDBJ whole genome shotgun (WGS) entry which is preliminary data.</text>
</comment>
<feature type="domain" description="Major facilitator superfamily (MFS) profile" evidence="9">
    <location>
        <begin position="191"/>
        <end position="411"/>
    </location>
</feature>
<evidence type="ECO:0000256" key="4">
    <source>
        <dbReference type="ARBA" id="ARBA00022692"/>
    </source>
</evidence>
<evidence type="ECO:0000259" key="9">
    <source>
        <dbReference type="PROSITE" id="PS50850"/>
    </source>
</evidence>
<gene>
    <name evidence="10" type="ORF">LX83_000668</name>
</gene>
<dbReference type="PANTHER" id="PTHR23513">
    <property type="entry name" value="INTEGRAL MEMBRANE EFFLUX PROTEIN-RELATED"/>
    <property type="match status" value="1"/>
</dbReference>
<sequence>MASAAADGLMVTVLPLVALSVTADPVGVSLVTVARDLPWVLLSLFVGVLLDRVRRLAVLVGALVAQLLAATVLAVLAGGQQLSLAALVVVAFVVGSGQVVSEGATGALLPDVVGADRLNSANARLMVIDQGLVRFVVPPLTGVLLAWWVGLPAWVAVLANLVALAFTRVLTVPAPTARPGRFHPLRDIREGLVYLVNSQLLRAITLSVAISSFAWQVGMATFVLYGTRLLGLDSTGYGLLLGGMSVGWLLSSVVAGRLIGRFGYAAVMRASLLVGISTMALLAVVPPWWQLIALILVVQAGSTLLWNVSSQTSRQRFTPPELLGRVLTSHRALSWGLLPVGALVSGLVAAHWGLRAVWVVAALVEAVGLVLVWRAISPARFVAAEQARHAAGAGQSGGATTTATPPAPEAD</sequence>
<dbReference type="PROSITE" id="PS50850">
    <property type="entry name" value="MFS"/>
    <property type="match status" value="1"/>
</dbReference>
<feature type="transmembrane region" description="Helical" evidence="8">
    <location>
        <begin position="235"/>
        <end position="255"/>
    </location>
</feature>
<dbReference type="InterPro" id="IPR036259">
    <property type="entry name" value="MFS_trans_sf"/>
</dbReference>
<feature type="region of interest" description="Disordered" evidence="7">
    <location>
        <begin position="392"/>
        <end position="411"/>
    </location>
</feature>
<dbReference type="GO" id="GO:0022857">
    <property type="term" value="F:transmembrane transporter activity"/>
    <property type="evidence" value="ECO:0007669"/>
    <property type="project" value="InterPro"/>
</dbReference>
<feature type="transmembrane region" description="Helical" evidence="8">
    <location>
        <begin position="154"/>
        <end position="171"/>
    </location>
</feature>
<dbReference type="CDD" id="cd06173">
    <property type="entry name" value="MFS_MefA_like"/>
    <property type="match status" value="1"/>
</dbReference>
<keyword evidence="4 8" id="KW-0812">Transmembrane</keyword>
<evidence type="ECO:0000256" key="5">
    <source>
        <dbReference type="ARBA" id="ARBA00022989"/>
    </source>
</evidence>
<keyword evidence="11" id="KW-1185">Reference proteome</keyword>
<feature type="transmembrane region" description="Helical" evidence="8">
    <location>
        <begin position="332"/>
        <end position="350"/>
    </location>
</feature>
<feature type="transmembrane region" description="Helical" evidence="8">
    <location>
        <begin position="84"/>
        <end position="110"/>
    </location>
</feature>
<feature type="transmembrane region" description="Helical" evidence="8">
    <location>
        <begin position="57"/>
        <end position="78"/>
    </location>
</feature>
<evidence type="ECO:0000256" key="3">
    <source>
        <dbReference type="ARBA" id="ARBA00022475"/>
    </source>
</evidence>